<feature type="compositionally biased region" description="Gly residues" evidence="9">
    <location>
        <begin position="144"/>
        <end position="164"/>
    </location>
</feature>
<evidence type="ECO:0000256" key="3">
    <source>
        <dbReference type="ARBA" id="ARBA00022622"/>
    </source>
</evidence>
<dbReference type="Pfam" id="PF07983">
    <property type="entry name" value="X8"/>
    <property type="match status" value="1"/>
</dbReference>
<dbReference type="GO" id="GO:0009506">
    <property type="term" value="C:plasmodesma"/>
    <property type="evidence" value="ECO:0007669"/>
    <property type="project" value="UniProtKB-ARBA"/>
</dbReference>
<feature type="transmembrane region" description="Helical" evidence="10">
    <location>
        <begin position="203"/>
        <end position="222"/>
    </location>
</feature>
<dbReference type="GO" id="GO:0005886">
    <property type="term" value="C:plasma membrane"/>
    <property type="evidence" value="ECO:0007669"/>
    <property type="project" value="UniProtKB-SubCell"/>
</dbReference>
<dbReference type="Gene3D" id="1.20.58.1040">
    <property type="match status" value="1"/>
</dbReference>
<keyword evidence="3" id="KW-0336">GPI-anchor</keyword>
<dbReference type="AlphaFoldDB" id="A0A1S2YRA3"/>
<sequence>MAATFALTLLLLAFTATTSSATWCVCKDGAEPILQKTLDYACGAGADCNPLHQNAPCFQPNTVKAHCSYAVNSYFQKKGQAPGTCDFSGTATVTASDPSVSGCAYPSSVSGAGTSTTTPATGTTTTPSMGTTPSTGTPSTSTGTGTGTGTGMGTGTSTGTGTGTTGTTPYSTTAPGVLGGMGSGMGPSGSGGMNDDSHGGLRLLDTSFFSIPLFSVFFMFWWG</sequence>
<dbReference type="PaxDb" id="3827-XP_004508681.1"/>
<dbReference type="PANTHER" id="PTHR31044:SF25">
    <property type="entry name" value="PLASMODESMATA CALLOSE-BINDING PROTEIN 3"/>
    <property type="match status" value="1"/>
</dbReference>
<keyword evidence="5 10" id="KW-0472">Membrane</keyword>
<dbReference type="RefSeq" id="XP_004508681.1">
    <property type="nucleotide sequence ID" value="XM_004508624.2"/>
</dbReference>
<evidence type="ECO:0000259" key="12">
    <source>
        <dbReference type="SMART" id="SM00768"/>
    </source>
</evidence>
<dbReference type="PANTHER" id="PTHR31044">
    <property type="entry name" value="BETA-1,3 GLUCANASE"/>
    <property type="match status" value="1"/>
</dbReference>
<dbReference type="OrthoDB" id="1930814at2759"/>
<keyword evidence="10" id="KW-0812">Transmembrane</keyword>
<proteinExistence type="predicted"/>
<keyword evidence="2" id="KW-1003">Cell membrane</keyword>
<evidence type="ECO:0000256" key="9">
    <source>
        <dbReference type="SAM" id="MobiDB-lite"/>
    </source>
</evidence>
<evidence type="ECO:0000256" key="4">
    <source>
        <dbReference type="ARBA" id="ARBA00022729"/>
    </source>
</evidence>
<keyword evidence="8" id="KW-0449">Lipoprotein</keyword>
<evidence type="ECO:0000256" key="11">
    <source>
        <dbReference type="SAM" id="SignalP"/>
    </source>
</evidence>
<evidence type="ECO:0000313" key="14">
    <source>
        <dbReference type="RefSeq" id="XP_004508681.1"/>
    </source>
</evidence>
<keyword evidence="13" id="KW-1185">Reference proteome</keyword>
<gene>
    <name evidence="14" type="primary">LOC101488810</name>
</gene>
<dbReference type="FunFam" id="1.20.58.1040:FF:000001">
    <property type="entry name" value="Glucan endo-1,3-beta-glucosidase 4"/>
    <property type="match status" value="1"/>
</dbReference>
<dbReference type="KEGG" id="cam:101488810"/>
<keyword evidence="6" id="KW-1015">Disulfide bond</keyword>
<dbReference type="Proteomes" id="UP000087171">
    <property type="component" value="Chromosome Ca7"/>
</dbReference>
<protein>
    <submittedName>
        <fullName evidence="14">PLASMODESMATA CALLOSE-BINDING PROTEIN 3</fullName>
    </submittedName>
</protein>
<dbReference type="eggNOG" id="ENOG502RYRZ">
    <property type="taxonomic scope" value="Eukaryota"/>
</dbReference>
<evidence type="ECO:0000256" key="8">
    <source>
        <dbReference type="ARBA" id="ARBA00023288"/>
    </source>
</evidence>
<dbReference type="SMART" id="SM00768">
    <property type="entry name" value="X8"/>
    <property type="match status" value="1"/>
</dbReference>
<reference evidence="14" key="2">
    <citation type="submission" date="2025-08" db="UniProtKB">
        <authorList>
            <consortium name="RefSeq"/>
        </authorList>
    </citation>
    <scope>IDENTIFICATION</scope>
    <source>
        <tissue evidence="14">Etiolated seedlings</tissue>
    </source>
</reference>
<evidence type="ECO:0000313" key="13">
    <source>
        <dbReference type="Proteomes" id="UP000087171"/>
    </source>
</evidence>
<dbReference type="GO" id="GO:0098552">
    <property type="term" value="C:side of membrane"/>
    <property type="evidence" value="ECO:0007669"/>
    <property type="project" value="UniProtKB-KW"/>
</dbReference>
<evidence type="ECO:0000256" key="5">
    <source>
        <dbReference type="ARBA" id="ARBA00023136"/>
    </source>
</evidence>
<feature type="chain" id="PRO_5010284308" evidence="11">
    <location>
        <begin position="22"/>
        <end position="223"/>
    </location>
</feature>
<keyword evidence="10" id="KW-1133">Transmembrane helix</keyword>
<comment type="subcellular location">
    <subcellularLocation>
        <location evidence="1">Cell membrane</location>
        <topology evidence="1">Lipid-anchor</topology>
        <topology evidence="1">GPI-anchor</topology>
    </subcellularLocation>
</comment>
<dbReference type="InterPro" id="IPR012946">
    <property type="entry name" value="X8"/>
</dbReference>
<accession>A0A1S2YRA3</accession>
<organism evidence="13 14">
    <name type="scientific">Cicer arietinum</name>
    <name type="common">Chickpea</name>
    <name type="synonym">Garbanzo</name>
    <dbReference type="NCBI Taxonomy" id="3827"/>
    <lineage>
        <taxon>Eukaryota</taxon>
        <taxon>Viridiplantae</taxon>
        <taxon>Streptophyta</taxon>
        <taxon>Embryophyta</taxon>
        <taxon>Tracheophyta</taxon>
        <taxon>Spermatophyta</taxon>
        <taxon>Magnoliopsida</taxon>
        <taxon>eudicotyledons</taxon>
        <taxon>Gunneridae</taxon>
        <taxon>Pentapetalae</taxon>
        <taxon>rosids</taxon>
        <taxon>fabids</taxon>
        <taxon>Fabales</taxon>
        <taxon>Fabaceae</taxon>
        <taxon>Papilionoideae</taxon>
        <taxon>50 kb inversion clade</taxon>
        <taxon>NPAAA clade</taxon>
        <taxon>Hologalegina</taxon>
        <taxon>IRL clade</taxon>
        <taxon>Cicereae</taxon>
        <taxon>Cicer</taxon>
    </lineage>
</organism>
<keyword evidence="7" id="KW-0325">Glycoprotein</keyword>
<dbReference type="GeneID" id="101488810"/>
<evidence type="ECO:0000256" key="2">
    <source>
        <dbReference type="ARBA" id="ARBA00022475"/>
    </source>
</evidence>
<feature type="domain" description="X8" evidence="12">
    <location>
        <begin position="22"/>
        <end position="105"/>
    </location>
</feature>
<evidence type="ECO:0000256" key="6">
    <source>
        <dbReference type="ARBA" id="ARBA00023157"/>
    </source>
</evidence>
<feature type="region of interest" description="Disordered" evidence="9">
    <location>
        <begin position="106"/>
        <end position="172"/>
    </location>
</feature>
<evidence type="ECO:0000256" key="7">
    <source>
        <dbReference type="ARBA" id="ARBA00023180"/>
    </source>
</evidence>
<reference evidence="13" key="1">
    <citation type="journal article" date="2013" name="Nat. Biotechnol.">
        <title>Draft genome sequence of chickpea (Cicer arietinum) provides a resource for trait improvement.</title>
        <authorList>
            <person name="Varshney R.K."/>
            <person name="Song C."/>
            <person name="Saxena R.K."/>
            <person name="Azam S."/>
            <person name="Yu S."/>
            <person name="Sharpe A.G."/>
            <person name="Cannon S."/>
            <person name="Baek J."/>
            <person name="Rosen B.D."/>
            <person name="Tar'an B."/>
            <person name="Millan T."/>
            <person name="Zhang X."/>
            <person name="Ramsay L.D."/>
            <person name="Iwata A."/>
            <person name="Wang Y."/>
            <person name="Nelson W."/>
            <person name="Farmer A.D."/>
            <person name="Gaur P.M."/>
            <person name="Soderlund C."/>
            <person name="Penmetsa R.V."/>
            <person name="Xu C."/>
            <person name="Bharti A.K."/>
            <person name="He W."/>
            <person name="Winter P."/>
            <person name="Zhao S."/>
            <person name="Hane J.K."/>
            <person name="Carrasquilla-Garcia N."/>
            <person name="Condie J.A."/>
            <person name="Upadhyaya H.D."/>
            <person name="Luo M.C."/>
            <person name="Thudi M."/>
            <person name="Gowda C.L."/>
            <person name="Singh N.P."/>
            <person name="Lichtenzveig J."/>
            <person name="Gali K.K."/>
            <person name="Rubio J."/>
            <person name="Nadarajan N."/>
            <person name="Dolezel J."/>
            <person name="Bansal K.C."/>
            <person name="Xu X."/>
            <person name="Edwards D."/>
            <person name="Zhang G."/>
            <person name="Kahl G."/>
            <person name="Gil J."/>
            <person name="Singh K.B."/>
            <person name="Datta S.K."/>
            <person name="Jackson S.A."/>
            <person name="Wang J."/>
            <person name="Cook D.R."/>
        </authorList>
    </citation>
    <scope>NUCLEOTIDE SEQUENCE [LARGE SCALE GENOMIC DNA]</scope>
    <source>
        <strain evidence="13">cv. CDC Frontier</strain>
    </source>
</reference>
<evidence type="ECO:0000256" key="1">
    <source>
        <dbReference type="ARBA" id="ARBA00004609"/>
    </source>
</evidence>
<dbReference type="InterPro" id="IPR044788">
    <property type="entry name" value="X8_dom_prot"/>
</dbReference>
<evidence type="ECO:0000256" key="10">
    <source>
        <dbReference type="SAM" id="Phobius"/>
    </source>
</evidence>
<keyword evidence="4 11" id="KW-0732">Signal</keyword>
<name>A0A1S2YRA3_CICAR</name>
<feature type="signal peptide" evidence="11">
    <location>
        <begin position="1"/>
        <end position="21"/>
    </location>
</feature>
<feature type="compositionally biased region" description="Low complexity" evidence="9">
    <location>
        <begin position="110"/>
        <end position="143"/>
    </location>
</feature>